<comment type="caution">
    <text evidence="6">The sequence shown here is derived from an EMBL/GenBank/DDBJ whole genome shotgun (WGS) entry which is preliminary data.</text>
</comment>
<accession>A0A418VNH7</accession>
<evidence type="ECO:0000256" key="1">
    <source>
        <dbReference type="ARBA" id="ARBA00022448"/>
    </source>
</evidence>
<dbReference type="FunFam" id="3.40.50.300:FF:000421">
    <property type="entry name" value="Branched-chain amino acid ABC transporter ATP-binding protein"/>
    <property type="match status" value="1"/>
</dbReference>
<dbReference type="GO" id="GO:0005886">
    <property type="term" value="C:plasma membrane"/>
    <property type="evidence" value="ECO:0007669"/>
    <property type="project" value="TreeGrafter"/>
</dbReference>
<gene>
    <name evidence="6" type="ORF">D4Q52_02480</name>
</gene>
<evidence type="ECO:0000256" key="4">
    <source>
        <dbReference type="ARBA" id="ARBA00024722"/>
    </source>
</evidence>
<evidence type="ECO:0000256" key="2">
    <source>
        <dbReference type="ARBA" id="ARBA00022741"/>
    </source>
</evidence>
<comment type="function">
    <text evidence="4">Involved in beta-(1--&gt;2)glucan export. Transmembrane domains (TMD) form a pore in the inner membrane and the ATP-binding domain (NBD) is responsible for energy generation.</text>
</comment>
<proteinExistence type="predicted"/>
<dbReference type="GO" id="GO:1903805">
    <property type="term" value="P:L-valine import across plasma membrane"/>
    <property type="evidence" value="ECO:0007669"/>
    <property type="project" value="TreeGrafter"/>
</dbReference>
<dbReference type="GO" id="GO:1903806">
    <property type="term" value="P:L-isoleucine import across plasma membrane"/>
    <property type="evidence" value="ECO:0007669"/>
    <property type="project" value="TreeGrafter"/>
</dbReference>
<evidence type="ECO:0000259" key="5">
    <source>
        <dbReference type="PROSITE" id="PS50893"/>
    </source>
</evidence>
<evidence type="ECO:0000313" key="6">
    <source>
        <dbReference type="EMBL" id="RJF77792.1"/>
    </source>
</evidence>
<organism evidence="6 7">
    <name type="scientific">Rhodopseudomonas palustris</name>
    <dbReference type="NCBI Taxonomy" id="1076"/>
    <lineage>
        <taxon>Bacteria</taxon>
        <taxon>Pseudomonadati</taxon>
        <taxon>Pseudomonadota</taxon>
        <taxon>Alphaproteobacteria</taxon>
        <taxon>Hyphomicrobiales</taxon>
        <taxon>Nitrobacteraceae</taxon>
        <taxon>Rhodopseudomonas</taxon>
    </lineage>
</organism>
<dbReference type="PANTHER" id="PTHR45772">
    <property type="entry name" value="CONSERVED COMPONENT OF ABC TRANSPORTER FOR NATURAL AMINO ACIDS-RELATED"/>
    <property type="match status" value="1"/>
</dbReference>
<dbReference type="GO" id="GO:0015808">
    <property type="term" value="P:L-alanine transport"/>
    <property type="evidence" value="ECO:0007669"/>
    <property type="project" value="TreeGrafter"/>
</dbReference>
<dbReference type="GO" id="GO:0016887">
    <property type="term" value="F:ATP hydrolysis activity"/>
    <property type="evidence" value="ECO:0007669"/>
    <property type="project" value="InterPro"/>
</dbReference>
<dbReference type="Proteomes" id="UP000285523">
    <property type="component" value="Unassembled WGS sequence"/>
</dbReference>
<dbReference type="SUPFAM" id="SSF52540">
    <property type="entry name" value="P-loop containing nucleoside triphosphate hydrolases"/>
    <property type="match status" value="1"/>
</dbReference>
<dbReference type="GO" id="GO:0042941">
    <property type="term" value="P:D-alanine transmembrane transport"/>
    <property type="evidence" value="ECO:0007669"/>
    <property type="project" value="TreeGrafter"/>
</dbReference>
<keyword evidence="2" id="KW-0547">Nucleotide-binding</keyword>
<dbReference type="GO" id="GO:0005304">
    <property type="term" value="F:L-valine transmembrane transporter activity"/>
    <property type="evidence" value="ECO:0007669"/>
    <property type="project" value="TreeGrafter"/>
</dbReference>
<dbReference type="InterPro" id="IPR027417">
    <property type="entry name" value="P-loop_NTPase"/>
</dbReference>
<dbReference type="EMBL" id="QYYD01000002">
    <property type="protein sequence ID" value="RJF77792.1"/>
    <property type="molecule type" value="Genomic_DNA"/>
</dbReference>
<dbReference type="GO" id="GO:0005524">
    <property type="term" value="F:ATP binding"/>
    <property type="evidence" value="ECO:0007669"/>
    <property type="project" value="UniProtKB-KW"/>
</dbReference>
<sequence>MTAPLLSIQNVSVRFGGLVALDSVALDLAPGAIQAVIGPNGAGKSTLLNVVTGIYTASDGGILFEGERLDGASPHAINRRGIARTFQNTELFGEMSALENVLIGLDRYYAYGGITAAWQGRRYRDIEKTARGEAEQLLALVGLAGDEHTAAAALPFGKQRRLEIARALATRPRLLLLDEPAAGLRAAEIDALNRILLDLRSQRGISILLIDHVMPLVMAVSDWITVLNFGRKIAEGTPQTVRGSPEVIAAYLGEKAAHAFGA</sequence>
<name>A0A418VNH7_RHOPL</name>
<dbReference type="RefSeq" id="WP_119854960.1">
    <property type="nucleotide sequence ID" value="NZ_QYYD01000002.1"/>
</dbReference>
<reference evidence="6 7" key="1">
    <citation type="submission" date="2018-09" db="EMBL/GenBank/DDBJ databases">
        <title>Draft genome sequence of Rhodopseudomonas palustris 2.1.18.</title>
        <authorList>
            <person name="Robertson S.L."/>
            <person name="Meyer T.E."/>
            <person name="Kyndt J.A."/>
        </authorList>
    </citation>
    <scope>NUCLEOTIDE SEQUENCE [LARGE SCALE GENOMIC DNA]</scope>
    <source>
        <strain evidence="6 7">2.1.18</strain>
    </source>
</reference>
<dbReference type="SMART" id="SM00382">
    <property type="entry name" value="AAA"/>
    <property type="match status" value="1"/>
</dbReference>
<dbReference type="InterPro" id="IPR051120">
    <property type="entry name" value="ABC_AA/LPS_Transport"/>
</dbReference>
<dbReference type="InterPro" id="IPR003593">
    <property type="entry name" value="AAA+_ATPase"/>
</dbReference>
<dbReference type="InterPro" id="IPR003439">
    <property type="entry name" value="ABC_transporter-like_ATP-bd"/>
</dbReference>
<protein>
    <submittedName>
        <fullName evidence="6">ABC transporter ATP-binding protein</fullName>
    </submittedName>
</protein>
<evidence type="ECO:0000256" key="3">
    <source>
        <dbReference type="ARBA" id="ARBA00022840"/>
    </source>
</evidence>
<dbReference type="AlphaFoldDB" id="A0A418VNH7"/>
<dbReference type="InterPro" id="IPR032823">
    <property type="entry name" value="BCA_ABC_TP_C"/>
</dbReference>
<dbReference type="PROSITE" id="PS50893">
    <property type="entry name" value="ABC_TRANSPORTER_2"/>
    <property type="match status" value="1"/>
</dbReference>
<dbReference type="GO" id="GO:0015188">
    <property type="term" value="F:L-isoleucine transmembrane transporter activity"/>
    <property type="evidence" value="ECO:0007669"/>
    <property type="project" value="TreeGrafter"/>
</dbReference>
<feature type="domain" description="ABC transporter" evidence="5">
    <location>
        <begin position="6"/>
        <end position="254"/>
    </location>
</feature>
<dbReference type="PANTHER" id="PTHR45772:SF7">
    <property type="entry name" value="AMINO ACID ABC TRANSPORTER ATP-BINDING PROTEIN"/>
    <property type="match status" value="1"/>
</dbReference>
<dbReference type="Pfam" id="PF12399">
    <property type="entry name" value="BCA_ABC_TP_C"/>
    <property type="match status" value="1"/>
</dbReference>
<dbReference type="GO" id="GO:0015192">
    <property type="term" value="F:L-phenylalanine transmembrane transporter activity"/>
    <property type="evidence" value="ECO:0007669"/>
    <property type="project" value="TreeGrafter"/>
</dbReference>
<dbReference type="Gene3D" id="3.40.50.300">
    <property type="entry name" value="P-loop containing nucleotide triphosphate hydrolases"/>
    <property type="match status" value="1"/>
</dbReference>
<keyword evidence="3 6" id="KW-0067">ATP-binding</keyword>
<dbReference type="OrthoDB" id="9779872at2"/>
<dbReference type="CDD" id="cd03219">
    <property type="entry name" value="ABC_Mj1267_LivG_branched"/>
    <property type="match status" value="1"/>
</dbReference>
<keyword evidence="1" id="KW-0813">Transport</keyword>
<evidence type="ECO:0000313" key="7">
    <source>
        <dbReference type="Proteomes" id="UP000285523"/>
    </source>
</evidence>
<dbReference type="Pfam" id="PF00005">
    <property type="entry name" value="ABC_tran"/>
    <property type="match status" value="1"/>
</dbReference>